<sequence>MSEQQPDQTNIFNLAEQYPNVAELCNALYERELINLASSNIKDPSLLKRKLSGLSYHIKNAAEFLINEPTPIEVDVHNGTWKSKQAAKCPATKLIGNEDELAKAHNWFAQHHFRGAVVCIYVNEYGNEHIELDSIDMIPSSAEKLHANKHGWFNLDGSSLEEAKSHTVIQMVKPNKAIVSAACSGHMWNSKGKTIPRALTLRELLLSTNINWTTFK</sequence>
<evidence type="ECO:0000313" key="1">
    <source>
        <dbReference type="EMBL" id="MDT0582662.1"/>
    </source>
</evidence>
<accession>A0AAW8R0D7</accession>
<dbReference type="Proteomes" id="UP001249020">
    <property type="component" value="Unassembled WGS sequence"/>
</dbReference>
<protein>
    <submittedName>
        <fullName evidence="1">Uncharacterized protein</fullName>
    </submittedName>
</protein>
<reference evidence="1 2" key="1">
    <citation type="submission" date="2023-09" db="EMBL/GenBank/DDBJ databases">
        <authorList>
            <person name="Rey-Velasco X."/>
        </authorList>
    </citation>
    <scope>NUCLEOTIDE SEQUENCE [LARGE SCALE GENOMIC DNA]</scope>
    <source>
        <strain evidence="1 2">W409</strain>
    </source>
</reference>
<gene>
    <name evidence="1" type="ORF">RM544_08920</name>
</gene>
<name>A0AAW8R0D7_9ALTE</name>
<comment type="caution">
    <text evidence="1">The sequence shown here is derived from an EMBL/GenBank/DDBJ whole genome shotgun (WGS) entry which is preliminary data.</text>
</comment>
<proteinExistence type="predicted"/>
<organism evidence="1 2">
    <name type="scientific">Brumicola blandensis</name>
    <dbReference type="NCBI Taxonomy" id="3075611"/>
    <lineage>
        <taxon>Bacteria</taxon>
        <taxon>Pseudomonadati</taxon>
        <taxon>Pseudomonadota</taxon>
        <taxon>Gammaproteobacteria</taxon>
        <taxon>Alteromonadales</taxon>
        <taxon>Alteromonadaceae</taxon>
        <taxon>Brumicola</taxon>
    </lineage>
</organism>
<dbReference type="AlphaFoldDB" id="A0AAW8R0D7"/>
<evidence type="ECO:0000313" key="2">
    <source>
        <dbReference type="Proteomes" id="UP001249020"/>
    </source>
</evidence>
<keyword evidence="2" id="KW-1185">Reference proteome</keyword>
<dbReference type="RefSeq" id="WP_311361443.1">
    <property type="nucleotide sequence ID" value="NZ_JAVRIE010000003.1"/>
</dbReference>
<dbReference type="EMBL" id="JAVRIE010000003">
    <property type="protein sequence ID" value="MDT0582662.1"/>
    <property type="molecule type" value="Genomic_DNA"/>
</dbReference>